<evidence type="ECO:0000256" key="4">
    <source>
        <dbReference type="SAM" id="SignalP"/>
    </source>
</evidence>
<feature type="chain" id="PRO_5040326442" evidence="4">
    <location>
        <begin position="20"/>
        <end position="180"/>
    </location>
</feature>
<dbReference type="AlphaFoldDB" id="A0A9Q1JS22"/>
<accession>A0A9Q1JS22</accession>
<comment type="caution">
    <text evidence="5">The sequence shown here is derived from an EMBL/GenBank/DDBJ whole genome shotgun (WGS) entry which is preliminary data.</text>
</comment>
<dbReference type="GO" id="GO:0006412">
    <property type="term" value="P:translation"/>
    <property type="evidence" value="ECO:0007669"/>
    <property type="project" value="InterPro"/>
</dbReference>
<feature type="signal peptide" evidence="4">
    <location>
        <begin position="1"/>
        <end position="19"/>
    </location>
</feature>
<name>A0A9Q1JS22_9CARY</name>
<evidence type="ECO:0000256" key="2">
    <source>
        <dbReference type="ARBA" id="ARBA00022980"/>
    </source>
</evidence>
<keyword evidence="4" id="KW-0732">Signal</keyword>
<dbReference type="Gene3D" id="6.20.370.70">
    <property type="match status" value="1"/>
</dbReference>
<evidence type="ECO:0000256" key="1">
    <source>
        <dbReference type="ARBA" id="ARBA00009875"/>
    </source>
</evidence>
<dbReference type="Proteomes" id="UP001153076">
    <property type="component" value="Unassembled WGS sequence"/>
</dbReference>
<protein>
    <submittedName>
        <fullName evidence="5">Uncharacterized protein</fullName>
    </submittedName>
</protein>
<dbReference type="GO" id="GO:0003735">
    <property type="term" value="F:structural constituent of ribosome"/>
    <property type="evidence" value="ECO:0007669"/>
    <property type="project" value="InterPro"/>
</dbReference>
<dbReference type="Pfam" id="PF01199">
    <property type="entry name" value="Ribosomal_L34e"/>
    <property type="match status" value="1"/>
</dbReference>
<dbReference type="EMBL" id="JAKOGI010000847">
    <property type="protein sequence ID" value="KAJ8429895.1"/>
    <property type="molecule type" value="Genomic_DNA"/>
</dbReference>
<keyword evidence="2" id="KW-0689">Ribosomal protein</keyword>
<dbReference type="GO" id="GO:1990904">
    <property type="term" value="C:ribonucleoprotein complex"/>
    <property type="evidence" value="ECO:0007669"/>
    <property type="project" value="UniProtKB-KW"/>
</dbReference>
<sequence>MMMMMMMIMMMMMMMMVQRLTYRKQHSYATKSNQHRVVKTLGDFPFYEFLYVPFLNLDVYYSSFLKIRLQKGDWCIKPQRREPRAPNALLLERESKGYLGCPFGLKVAKGSNLNGKCGKDIGCLHVHPGLPGGGAKDCEKDVKDSNGKGKASCKELKMKGGHRNRVSVRDLIAPKWDFVQ</sequence>
<reference evidence="5" key="1">
    <citation type="submission" date="2022-04" db="EMBL/GenBank/DDBJ databases">
        <title>Carnegiea gigantea Genome sequencing and assembly v2.</title>
        <authorList>
            <person name="Copetti D."/>
            <person name="Sanderson M.J."/>
            <person name="Burquez A."/>
            <person name="Wojciechowski M.F."/>
        </authorList>
    </citation>
    <scope>NUCLEOTIDE SEQUENCE</scope>
    <source>
        <strain evidence="5">SGP5-SGP5p</strain>
        <tissue evidence="5">Aerial part</tissue>
    </source>
</reference>
<gene>
    <name evidence="5" type="ORF">Cgig2_008780</name>
</gene>
<proteinExistence type="inferred from homology"/>
<dbReference type="InterPro" id="IPR008195">
    <property type="entry name" value="Ribosomal_eL34"/>
</dbReference>
<keyword evidence="3" id="KW-0687">Ribonucleoprotein</keyword>
<comment type="similarity">
    <text evidence="1">Belongs to the eukaryotic ribosomal protein eL34 family.</text>
</comment>
<keyword evidence="6" id="KW-1185">Reference proteome</keyword>
<organism evidence="5 6">
    <name type="scientific">Carnegiea gigantea</name>
    <dbReference type="NCBI Taxonomy" id="171969"/>
    <lineage>
        <taxon>Eukaryota</taxon>
        <taxon>Viridiplantae</taxon>
        <taxon>Streptophyta</taxon>
        <taxon>Embryophyta</taxon>
        <taxon>Tracheophyta</taxon>
        <taxon>Spermatophyta</taxon>
        <taxon>Magnoliopsida</taxon>
        <taxon>eudicotyledons</taxon>
        <taxon>Gunneridae</taxon>
        <taxon>Pentapetalae</taxon>
        <taxon>Caryophyllales</taxon>
        <taxon>Cactineae</taxon>
        <taxon>Cactaceae</taxon>
        <taxon>Cactoideae</taxon>
        <taxon>Echinocereeae</taxon>
        <taxon>Carnegiea</taxon>
    </lineage>
</organism>
<evidence type="ECO:0000313" key="5">
    <source>
        <dbReference type="EMBL" id="KAJ8429895.1"/>
    </source>
</evidence>
<evidence type="ECO:0000313" key="6">
    <source>
        <dbReference type="Proteomes" id="UP001153076"/>
    </source>
</evidence>
<evidence type="ECO:0000256" key="3">
    <source>
        <dbReference type="ARBA" id="ARBA00023274"/>
    </source>
</evidence>
<dbReference type="GO" id="GO:0005840">
    <property type="term" value="C:ribosome"/>
    <property type="evidence" value="ECO:0007669"/>
    <property type="project" value="UniProtKB-KW"/>
</dbReference>